<feature type="region of interest" description="Disordered" evidence="1">
    <location>
        <begin position="295"/>
        <end position="315"/>
    </location>
</feature>
<sequence>MPFKSVDLGSIGFSAVPLLLHKSFEKSKKLGIFHEAMDMGPRLLVVRAAPGGAESEVSKASRGDRRISGGEFSEITMNLRTRISREEFLHLLTELIYFVLYMHQQMPCTYEELIKRCEEETETEAVFSRSSGAGDCNNPALRGRQRREGASKLRKLVKLKDQIEKVVRAMKCCLTGLSDIRSVLVILGPSTTRPKHVYEVHLRCQLIDVGDDTVEGRPKSPDLARKLIRALISDGATSSAESAMKLFLVVGASANSVSVPEDVHPKRGFVNTSKQGSRTSIRLVQKRETNLEAEVSGICLSDPSPSTSHDDHSSESLRDNDFMWYQCLHTVKGLFEGNLAEAA</sequence>
<accession>A0A176W5U4</accession>
<dbReference type="AlphaFoldDB" id="A0A176W5U4"/>
<dbReference type="InterPro" id="IPR009511">
    <property type="entry name" value="MAD1/Cdc20-bound-Mad2-bd"/>
</dbReference>
<evidence type="ECO:0000313" key="2">
    <source>
        <dbReference type="EMBL" id="BBN00239.1"/>
    </source>
</evidence>
<evidence type="ECO:0000313" key="5">
    <source>
        <dbReference type="Proteomes" id="UP001162541"/>
    </source>
</evidence>
<evidence type="ECO:0000256" key="1">
    <source>
        <dbReference type="SAM" id="MobiDB-lite"/>
    </source>
</evidence>
<dbReference type="InterPro" id="IPR053729">
    <property type="entry name" value="MAD2L1BP_domain_sf"/>
</dbReference>
<name>A0A176W5U4_MARPO</name>
<dbReference type="PANTHER" id="PTHR15681:SF1">
    <property type="entry name" value="MAD2L1-BINDING PROTEIN"/>
    <property type="match status" value="1"/>
</dbReference>
<dbReference type="Proteomes" id="UP001162541">
    <property type="component" value="Chromosome 1"/>
</dbReference>
<dbReference type="Proteomes" id="UP000077202">
    <property type="component" value="Unassembled WGS sequence"/>
</dbReference>
<dbReference type="EMBL" id="AP019866">
    <property type="protein sequence ID" value="BBN00239.1"/>
    <property type="molecule type" value="Genomic_DNA"/>
</dbReference>
<gene>
    <name evidence="3" type="ORF">AXG93_1881s1160</name>
    <name evidence="2" type="ORF">Mp_1g27570</name>
</gene>
<protein>
    <submittedName>
        <fullName evidence="3">Uncharacterized protein</fullName>
    </submittedName>
</protein>
<reference evidence="3 4" key="1">
    <citation type="submission" date="2016-03" db="EMBL/GenBank/DDBJ databases">
        <title>Mechanisms controlling the formation of the plant cell surface in tip-growing cells are functionally conserved among land plants.</title>
        <authorList>
            <person name="Honkanen S."/>
            <person name="Jones V.A."/>
            <person name="Morieri G."/>
            <person name="Champion C."/>
            <person name="Hetherington A.J."/>
            <person name="Kelly S."/>
            <person name="Saint-Marcoux D."/>
            <person name="Proust H."/>
            <person name="Prescott H."/>
            <person name="Dolan L."/>
        </authorList>
    </citation>
    <scope>NUCLEOTIDE SEQUENCE [LARGE SCALE GENOMIC DNA]</scope>
    <source>
        <strain evidence="4">cv. Tak-1 and cv. Tak-2</strain>
        <tissue evidence="3">Whole gametophyte</tissue>
    </source>
</reference>
<keyword evidence="4" id="KW-1185">Reference proteome</keyword>
<dbReference type="PANTHER" id="PTHR15681">
    <property type="entry name" value="MAD2L1-BINDING PROTEIN"/>
    <property type="match status" value="1"/>
</dbReference>
<evidence type="ECO:0000313" key="4">
    <source>
        <dbReference type="Proteomes" id="UP000077202"/>
    </source>
</evidence>
<dbReference type="GO" id="GO:0005634">
    <property type="term" value="C:nucleus"/>
    <property type="evidence" value="ECO:0007669"/>
    <property type="project" value="InterPro"/>
</dbReference>
<evidence type="ECO:0000313" key="3">
    <source>
        <dbReference type="EMBL" id="OAE27825.1"/>
    </source>
</evidence>
<organism evidence="3 4">
    <name type="scientific">Marchantia polymorpha subsp. ruderalis</name>
    <dbReference type="NCBI Taxonomy" id="1480154"/>
    <lineage>
        <taxon>Eukaryota</taxon>
        <taxon>Viridiplantae</taxon>
        <taxon>Streptophyta</taxon>
        <taxon>Embryophyta</taxon>
        <taxon>Marchantiophyta</taxon>
        <taxon>Marchantiopsida</taxon>
        <taxon>Marchantiidae</taxon>
        <taxon>Marchantiales</taxon>
        <taxon>Marchantiaceae</taxon>
        <taxon>Marchantia</taxon>
    </lineage>
</organism>
<dbReference type="EMBL" id="LVLJ01001819">
    <property type="protein sequence ID" value="OAE27825.1"/>
    <property type="molecule type" value="Genomic_DNA"/>
</dbReference>
<reference evidence="2" key="2">
    <citation type="journal article" date="2019" name="Curr. Biol.">
        <title>Chromatin organization in early land plants reveals an ancestral association between H3K27me3, transposons, and constitutive heterochromatin.</title>
        <authorList>
            <person name="Montgomery S.A."/>
            <person name="Tanizawa Y."/>
            <person name="Galik B."/>
            <person name="Wang N."/>
            <person name="Ito T."/>
            <person name="Mochizuki T."/>
            <person name="Akimcheva S."/>
            <person name="Bowman J."/>
            <person name="Cognat V."/>
            <person name="Drouard L."/>
            <person name="Ekker H."/>
            <person name="Houng S."/>
            <person name="Kohchi T."/>
            <person name="Lin S."/>
            <person name="Liu L.D."/>
            <person name="Nakamura Y."/>
            <person name="Valeeva L.R."/>
            <person name="Shakirov E.V."/>
            <person name="Shippen D.E."/>
            <person name="Wei W."/>
            <person name="Yagura M."/>
            <person name="Yamaoka S."/>
            <person name="Yamato K.T."/>
            <person name="Liu C."/>
            <person name="Berger F."/>
        </authorList>
    </citation>
    <scope>NUCLEOTIDE SEQUENCE [LARGE SCALE GENOMIC DNA]</scope>
    <source>
        <strain evidence="2">Tak-1</strain>
    </source>
</reference>
<dbReference type="Gene3D" id="3.30.900.20">
    <property type="match status" value="1"/>
</dbReference>
<dbReference type="GO" id="GO:0007096">
    <property type="term" value="P:regulation of exit from mitosis"/>
    <property type="evidence" value="ECO:0007669"/>
    <property type="project" value="InterPro"/>
</dbReference>
<reference evidence="5" key="3">
    <citation type="journal article" date="2020" name="Curr. Biol.">
        <title>Chromatin organization in early land plants reveals an ancestral association between H3K27me3, transposons, and constitutive heterochromatin.</title>
        <authorList>
            <person name="Montgomery S.A."/>
            <person name="Tanizawa Y."/>
            <person name="Galik B."/>
            <person name="Wang N."/>
            <person name="Ito T."/>
            <person name="Mochizuki T."/>
            <person name="Akimcheva S."/>
            <person name="Bowman J.L."/>
            <person name="Cognat V."/>
            <person name="Marechal-Drouard L."/>
            <person name="Ekker H."/>
            <person name="Hong S.F."/>
            <person name="Kohchi T."/>
            <person name="Lin S.S."/>
            <person name="Liu L.D."/>
            <person name="Nakamura Y."/>
            <person name="Valeeva L.R."/>
            <person name="Shakirov E.V."/>
            <person name="Shippen D.E."/>
            <person name="Wei W.L."/>
            <person name="Yagura M."/>
            <person name="Yamaoka S."/>
            <person name="Yamato K.T."/>
            <person name="Liu C."/>
            <person name="Berger F."/>
        </authorList>
    </citation>
    <scope>NUCLEOTIDE SEQUENCE [LARGE SCALE GENOMIC DNA]</scope>
    <source>
        <strain evidence="5">Tak-1</strain>
    </source>
</reference>
<proteinExistence type="predicted"/>